<dbReference type="AlphaFoldDB" id="A0AA37N7I8"/>
<proteinExistence type="predicted"/>
<evidence type="ECO:0000313" key="1">
    <source>
        <dbReference type="EMBL" id="GKH00806.1"/>
    </source>
</evidence>
<sequence>MDTVICPQKGIECNDEAEAPDGWAKWIIPGYEYIYVERDSEDSCSIKYLKDNGISLVGAVHDFISPLTGKNYMFFSIRKL</sequence>
<comment type="caution">
    <text evidence="1">The sequence shown here is derived from an EMBL/GenBank/DDBJ whole genome shotgun (WGS) entry which is preliminary data.</text>
</comment>
<name>A0AA37N7I8_9FIRM</name>
<evidence type="ECO:0000313" key="2">
    <source>
        <dbReference type="Proteomes" id="UP001055091"/>
    </source>
</evidence>
<protein>
    <submittedName>
        <fullName evidence="1">Uncharacterized protein</fullName>
    </submittedName>
</protein>
<reference evidence="1" key="1">
    <citation type="submission" date="2022-01" db="EMBL/GenBank/DDBJ databases">
        <title>Novel bile acid biosynthetic pathways are enriched in the microbiome of centenarians.</title>
        <authorList>
            <person name="Sato Y."/>
            <person name="Atarashi K."/>
            <person name="Plichta R.D."/>
            <person name="Arai Y."/>
            <person name="Sasajima S."/>
            <person name="Kearney M.S."/>
            <person name="Suda W."/>
            <person name="Takeshita K."/>
            <person name="Sasaki T."/>
            <person name="Okamoto S."/>
            <person name="Skelly N.A."/>
            <person name="Okamura Y."/>
            <person name="Vlamakis H."/>
            <person name="Li Y."/>
            <person name="Tanoue T."/>
            <person name="Takei H."/>
            <person name="Nittono H."/>
            <person name="Narushima S."/>
            <person name="Irie J."/>
            <person name="Itoh H."/>
            <person name="Moriya K."/>
            <person name="Sugiura Y."/>
            <person name="Suematsu M."/>
            <person name="Moritoki N."/>
            <person name="Shibata S."/>
            <person name="Littman R.D."/>
            <person name="Fischbach A.M."/>
            <person name="Uwamino Y."/>
            <person name="Inoue T."/>
            <person name="Honda A."/>
            <person name="Hattori M."/>
            <person name="Murai T."/>
            <person name="Xavier J.R."/>
            <person name="Hirose N."/>
            <person name="Honda K."/>
        </authorList>
    </citation>
    <scope>NUCLEOTIDE SEQUENCE</scope>
    <source>
        <strain evidence="1">CE91-St55</strain>
    </source>
</reference>
<dbReference type="Proteomes" id="UP001055091">
    <property type="component" value="Unassembled WGS sequence"/>
</dbReference>
<organism evidence="1 2">
    <name type="scientific">Hungatella hathewayi</name>
    <dbReference type="NCBI Taxonomy" id="154046"/>
    <lineage>
        <taxon>Bacteria</taxon>
        <taxon>Bacillati</taxon>
        <taxon>Bacillota</taxon>
        <taxon>Clostridia</taxon>
        <taxon>Lachnospirales</taxon>
        <taxon>Lachnospiraceae</taxon>
        <taxon>Hungatella</taxon>
    </lineage>
</organism>
<accession>A0AA37N7I8</accession>
<gene>
    <name evidence="1" type="ORF">CE91St55_27870</name>
</gene>
<dbReference type="EMBL" id="BQNJ01000001">
    <property type="protein sequence ID" value="GKH00806.1"/>
    <property type="molecule type" value="Genomic_DNA"/>
</dbReference>